<name>A0A7X3ML34_9FIRM</name>
<dbReference type="SUPFAM" id="SSF55594">
    <property type="entry name" value="HPr-like"/>
    <property type="match status" value="1"/>
</dbReference>
<dbReference type="InterPro" id="IPR000032">
    <property type="entry name" value="HPr-like"/>
</dbReference>
<evidence type="ECO:0000313" key="2">
    <source>
        <dbReference type="EMBL" id="MXP78260.1"/>
    </source>
</evidence>
<dbReference type="EMBL" id="WUQX01000001">
    <property type="protein sequence ID" value="MXP78260.1"/>
    <property type="molecule type" value="Genomic_DNA"/>
</dbReference>
<protein>
    <submittedName>
        <fullName evidence="2">HPr family phosphocarrier protein</fullName>
    </submittedName>
</protein>
<gene>
    <name evidence="2" type="ORF">GN277_23785</name>
</gene>
<dbReference type="AlphaFoldDB" id="A0A7X3ML34"/>
<evidence type="ECO:0000313" key="3">
    <source>
        <dbReference type="Proteomes" id="UP000460412"/>
    </source>
</evidence>
<dbReference type="RefSeq" id="WP_159754656.1">
    <property type="nucleotide sequence ID" value="NZ_CASSPE010000145.1"/>
</dbReference>
<keyword evidence="3" id="KW-1185">Reference proteome</keyword>
<dbReference type="Gene3D" id="3.30.1340.10">
    <property type="entry name" value="HPr-like"/>
    <property type="match status" value="1"/>
</dbReference>
<evidence type="ECO:0000259" key="1">
    <source>
        <dbReference type="Pfam" id="PF00381"/>
    </source>
</evidence>
<feature type="domain" description="HPr" evidence="1">
    <location>
        <begin position="16"/>
        <end position="74"/>
    </location>
</feature>
<dbReference type="Proteomes" id="UP000460412">
    <property type="component" value="Unassembled WGS sequence"/>
</dbReference>
<accession>A0A7X3ML34</accession>
<proteinExistence type="predicted"/>
<comment type="caution">
    <text evidence="2">The sequence shown here is derived from an EMBL/GenBank/DDBJ whole genome shotgun (WGS) entry which is preliminary data.</text>
</comment>
<dbReference type="Pfam" id="PF00381">
    <property type="entry name" value="PTS-HPr"/>
    <property type="match status" value="1"/>
</dbReference>
<sequence>MSKMIVVFQNPDDILEFVQKVEKYPYNMDMKRGKYVVDAKSLLGLMNLGFHKEIELAVYEEKCDDLRKDIEEFIAA</sequence>
<dbReference type="InterPro" id="IPR035895">
    <property type="entry name" value="HPr-like_sf"/>
</dbReference>
<organism evidence="2 3">
    <name type="scientific">Sporofaciens musculi</name>
    <dbReference type="NCBI Taxonomy" id="2681861"/>
    <lineage>
        <taxon>Bacteria</taxon>
        <taxon>Bacillati</taxon>
        <taxon>Bacillota</taxon>
        <taxon>Clostridia</taxon>
        <taxon>Lachnospirales</taxon>
        <taxon>Lachnospiraceae</taxon>
        <taxon>Sporofaciens</taxon>
    </lineage>
</organism>
<reference evidence="2 3" key="1">
    <citation type="submission" date="2019-12" db="EMBL/GenBank/DDBJ databases">
        <title>Sporaefaciens musculi gen. nov., sp. nov., a novel bacterium isolated from the caecum of an obese mouse.</title>
        <authorList>
            <person name="Rasmussen T.S."/>
            <person name="Streidl T."/>
            <person name="Hitch T.C.A."/>
            <person name="Wortmann E."/>
            <person name="Deptula P."/>
            <person name="Hansen M."/>
            <person name="Nielsen D.S."/>
            <person name="Clavel T."/>
            <person name="Vogensen F.K."/>
        </authorList>
    </citation>
    <scope>NUCLEOTIDE SEQUENCE [LARGE SCALE GENOMIC DNA]</scope>
    <source>
        <strain evidence="2 3">WCA-9-b2</strain>
    </source>
</reference>